<proteinExistence type="inferred from homology"/>
<evidence type="ECO:0000313" key="8">
    <source>
        <dbReference type="Proteomes" id="UP000317043"/>
    </source>
</evidence>
<dbReference type="Gene3D" id="3.60.20.10">
    <property type="entry name" value="Glutamine Phosphoribosylpyrophosphate, subunit 1, domain 1"/>
    <property type="match status" value="1"/>
</dbReference>
<dbReference type="AlphaFoldDB" id="A0A543ARF5"/>
<comment type="caution">
    <text evidence="7">The sequence shown here is derived from an EMBL/GenBank/DDBJ whole genome shotgun (WGS) entry which is preliminary data.</text>
</comment>
<dbReference type="InterPro" id="IPR029055">
    <property type="entry name" value="Ntn_hydrolases_N"/>
</dbReference>
<organism evidence="7 8">
    <name type="scientific">Stackebrandtia endophytica</name>
    <dbReference type="NCBI Taxonomy" id="1496996"/>
    <lineage>
        <taxon>Bacteria</taxon>
        <taxon>Bacillati</taxon>
        <taxon>Actinomycetota</taxon>
        <taxon>Actinomycetes</taxon>
        <taxon>Glycomycetales</taxon>
        <taxon>Glycomycetaceae</taxon>
        <taxon>Stackebrandtia</taxon>
    </lineage>
</organism>
<dbReference type="Gene3D" id="1.10.439.10">
    <property type="entry name" value="Penicillin Amidohydrolase, domain 1"/>
    <property type="match status" value="1"/>
</dbReference>
<dbReference type="GO" id="GO:0016811">
    <property type="term" value="F:hydrolase activity, acting on carbon-nitrogen (but not peptide) bonds, in linear amides"/>
    <property type="evidence" value="ECO:0007669"/>
    <property type="project" value="InterPro"/>
</dbReference>
<keyword evidence="6" id="KW-0812">Transmembrane</keyword>
<feature type="active site" description="Nucleophile" evidence="4">
    <location>
        <position position="293"/>
    </location>
</feature>
<dbReference type="GO" id="GO:0017000">
    <property type="term" value="P:antibiotic biosynthetic process"/>
    <property type="evidence" value="ECO:0007669"/>
    <property type="project" value="InterPro"/>
</dbReference>
<feature type="transmembrane region" description="Helical" evidence="6">
    <location>
        <begin position="20"/>
        <end position="38"/>
    </location>
</feature>
<comment type="similarity">
    <text evidence="1">Belongs to the peptidase S45 family.</text>
</comment>
<comment type="cofactor">
    <cofactor evidence="5">
        <name>Ca(2+)</name>
        <dbReference type="ChEBI" id="CHEBI:29108"/>
    </cofactor>
    <text evidence="5">Binds 1 Ca(2+) ion per dimer.</text>
</comment>
<feature type="binding site" evidence="5">
    <location>
        <position position="374"/>
    </location>
    <ligand>
        <name>Ca(2+)</name>
        <dbReference type="ChEBI" id="CHEBI:29108"/>
    </ligand>
</feature>
<dbReference type="OrthoDB" id="9759796at2"/>
<keyword evidence="5" id="KW-0479">Metal-binding</keyword>
<dbReference type="PANTHER" id="PTHR34218">
    <property type="entry name" value="PEPTIDASE S45 PENICILLIN AMIDASE"/>
    <property type="match status" value="1"/>
</dbReference>
<evidence type="ECO:0000256" key="3">
    <source>
        <dbReference type="ARBA" id="ARBA00023145"/>
    </source>
</evidence>
<keyword evidence="8" id="KW-1185">Reference proteome</keyword>
<keyword evidence="5" id="KW-0106">Calcium</keyword>
<dbReference type="RefSeq" id="WP_142034820.1">
    <property type="nucleotide sequence ID" value="NZ_JBHTGS010000001.1"/>
</dbReference>
<dbReference type="Pfam" id="PF01804">
    <property type="entry name" value="Penicil_amidase"/>
    <property type="match status" value="1"/>
</dbReference>
<dbReference type="PIRSF" id="PIRSF001227">
    <property type="entry name" value="Pen_acylase"/>
    <property type="match status" value="1"/>
</dbReference>
<reference evidence="7 8" key="1">
    <citation type="submission" date="2019-06" db="EMBL/GenBank/DDBJ databases">
        <title>Sequencing the genomes of 1000 actinobacteria strains.</title>
        <authorList>
            <person name="Klenk H.-P."/>
        </authorList>
    </citation>
    <scope>NUCLEOTIDE SEQUENCE [LARGE SCALE GENOMIC DNA]</scope>
    <source>
        <strain evidence="7 8">DSM 45928</strain>
    </source>
</reference>
<feature type="binding site" evidence="5">
    <location>
        <position position="205"/>
    </location>
    <ligand>
        <name>Ca(2+)</name>
        <dbReference type="ChEBI" id="CHEBI:29108"/>
    </ligand>
</feature>
<keyword evidence="2" id="KW-0378">Hydrolase</keyword>
<sequence>MSITPSLLRRRLGSVGRWSLVVVCVLIVVASTIIGMVSRQSHPQVRGSIELPGLSAPVDVLRDQWGVPQLYADTAEDLFAAQGFVHAQDRFFEMDFRRHVTSGRLSEMFGPDQVGTDAAIRTMGWRRVAEAEWDRLESATRSYFTAYADGVNAYLAGKSPGDVSLEYTLLELTGLDYTIEEWSPIDGLTWLKAMAWDLKGNYSAELDRARLAVAGFSGEQIDELWPAYPEEQHVPIVPEGTVADGEFTTDESAALRTWEQSDEDITGVLRRTLAATEQASAVLGPERADGIGSNSWVISGDLTDTGTPLLANDPHLGAAMPSVWYQVGLHCREVSQACPFQVTGFSFSGVPGVMIGHNASISWGFTNLGPDVTDFYLERIDGDRYLVDDEWRDMEIITETIEVAGADPVELRIRSTGHGPIMSDNDENLAELATGSGGLTEAEESDDAGQSSYGLALRWTALDPGTTADAIFALNTAGDFAEFQAAAEQFDVPAQNLIYADTSGNIAYQAPGRIPVRGAGDGRFPAPGWDSSYDWEGFIPFEELPSVVNPDEGFIVTANNAVIGEQYPYLLTADWAYGYRSQRIRDMIEAAEKPLSAQDMLTMQMDSANDAAIPVLEALRELPTDGLPTAMELLDDWDLQQDRSSAPAALYNAIWRNLLLSTFDELPDGSTPGGGERWGWVVAQLLADETSPWWDDLSTDDLVETRDDMLTRAVEDAVTELTESQGEDHTQWRWGAMHTLTVTHQTLGTSGIAPIEWVFNAASIESSGGDGLVNATGWDAASGYEVDAVPSMRMIVDLGDFTRSQWINLTGNSGHPFHGNYADQLPYWQEGTLLPMPWQVELTVQDETNLLVLEPAGHSS</sequence>
<evidence type="ECO:0000256" key="2">
    <source>
        <dbReference type="ARBA" id="ARBA00022801"/>
    </source>
</evidence>
<dbReference type="Gene3D" id="2.30.120.10">
    <property type="match status" value="1"/>
</dbReference>
<evidence type="ECO:0000313" key="7">
    <source>
        <dbReference type="EMBL" id="TQL75161.1"/>
    </source>
</evidence>
<dbReference type="EMBL" id="VFOW01000001">
    <property type="protein sequence ID" value="TQL75161.1"/>
    <property type="molecule type" value="Genomic_DNA"/>
</dbReference>
<dbReference type="SUPFAM" id="SSF56235">
    <property type="entry name" value="N-terminal nucleophile aminohydrolases (Ntn hydrolases)"/>
    <property type="match status" value="1"/>
</dbReference>
<evidence type="ECO:0000256" key="4">
    <source>
        <dbReference type="PIRSR" id="PIRSR001227-1"/>
    </source>
</evidence>
<evidence type="ECO:0000256" key="6">
    <source>
        <dbReference type="SAM" id="Phobius"/>
    </source>
</evidence>
<accession>A0A543ARF5</accession>
<gene>
    <name evidence="7" type="ORF">FB566_0657</name>
</gene>
<dbReference type="InParanoid" id="A0A543ARF5"/>
<dbReference type="CDD" id="cd03747">
    <property type="entry name" value="Ntn_PGA_like"/>
    <property type="match status" value="1"/>
</dbReference>
<name>A0A543ARF5_9ACTN</name>
<dbReference type="Gene3D" id="1.10.1400.10">
    <property type="match status" value="1"/>
</dbReference>
<dbReference type="InterPro" id="IPR014395">
    <property type="entry name" value="Pen/GL7ACA/AHL_acylase"/>
</dbReference>
<dbReference type="InterPro" id="IPR023343">
    <property type="entry name" value="Penicillin_amidase_dom1"/>
</dbReference>
<feature type="binding site" evidence="5">
    <location>
        <position position="371"/>
    </location>
    <ligand>
        <name>Ca(2+)</name>
        <dbReference type="ChEBI" id="CHEBI:29108"/>
    </ligand>
</feature>
<dbReference type="InterPro" id="IPR043146">
    <property type="entry name" value="Penicillin_amidase_N_B-knob"/>
</dbReference>
<keyword evidence="3" id="KW-0865">Zymogen</keyword>
<dbReference type="InterPro" id="IPR043147">
    <property type="entry name" value="Penicillin_amidase_A-knob"/>
</dbReference>
<protein>
    <submittedName>
        <fullName evidence="7">Penicillin amidase</fullName>
    </submittedName>
</protein>
<dbReference type="GO" id="GO:0046872">
    <property type="term" value="F:metal ion binding"/>
    <property type="evidence" value="ECO:0007669"/>
    <property type="project" value="UniProtKB-KW"/>
</dbReference>
<dbReference type="InterPro" id="IPR002692">
    <property type="entry name" value="S45"/>
</dbReference>
<dbReference type="PANTHER" id="PTHR34218:SF4">
    <property type="entry name" value="ACYL-HOMOSERINE LACTONE ACYLASE QUIP"/>
    <property type="match status" value="1"/>
</dbReference>
<evidence type="ECO:0000256" key="5">
    <source>
        <dbReference type="PIRSR" id="PIRSR001227-2"/>
    </source>
</evidence>
<keyword evidence="6" id="KW-0472">Membrane</keyword>
<evidence type="ECO:0000256" key="1">
    <source>
        <dbReference type="ARBA" id="ARBA00006586"/>
    </source>
</evidence>
<keyword evidence="6" id="KW-1133">Transmembrane helix</keyword>
<dbReference type="Proteomes" id="UP000317043">
    <property type="component" value="Unassembled WGS sequence"/>
</dbReference>